<dbReference type="AlphaFoldDB" id="A0A6H5IAM8"/>
<dbReference type="InterPro" id="IPR036397">
    <property type="entry name" value="RNaseH_sf"/>
</dbReference>
<protein>
    <recommendedName>
        <fullName evidence="2">Integrase catalytic domain-containing protein</fullName>
    </recommendedName>
</protein>
<dbReference type="Pfam" id="PF23055">
    <property type="entry name" value="DUF7041"/>
    <property type="match status" value="1"/>
</dbReference>
<reference evidence="3 4" key="1">
    <citation type="submission" date="2020-02" db="EMBL/GenBank/DDBJ databases">
        <authorList>
            <person name="Ferguson B K."/>
        </authorList>
    </citation>
    <scope>NUCLEOTIDE SEQUENCE [LARGE SCALE GENOMIC DNA]</scope>
</reference>
<feature type="compositionally biased region" description="Polar residues" evidence="1">
    <location>
        <begin position="146"/>
        <end position="159"/>
    </location>
</feature>
<dbReference type="GO" id="GO:0015074">
    <property type="term" value="P:DNA integration"/>
    <property type="evidence" value="ECO:0007669"/>
    <property type="project" value="InterPro"/>
</dbReference>
<dbReference type="OrthoDB" id="6515561at2759"/>
<dbReference type="Gene3D" id="3.30.420.10">
    <property type="entry name" value="Ribonuclease H-like superfamily/Ribonuclease H"/>
    <property type="match status" value="1"/>
</dbReference>
<evidence type="ECO:0000313" key="3">
    <source>
        <dbReference type="EMBL" id="CAB0033553.1"/>
    </source>
</evidence>
<proteinExistence type="predicted"/>
<dbReference type="GO" id="GO:0003676">
    <property type="term" value="F:nucleic acid binding"/>
    <property type="evidence" value="ECO:0007669"/>
    <property type="project" value="InterPro"/>
</dbReference>
<name>A0A6H5IAM8_9HYME</name>
<accession>A0A6H5IAM8</accession>
<organism evidence="3 4">
    <name type="scientific">Trichogramma brassicae</name>
    <dbReference type="NCBI Taxonomy" id="86971"/>
    <lineage>
        <taxon>Eukaryota</taxon>
        <taxon>Metazoa</taxon>
        <taxon>Ecdysozoa</taxon>
        <taxon>Arthropoda</taxon>
        <taxon>Hexapoda</taxon>
        <taxon>Insecta</taxon>
        <taxon>Pterygota</taxon>
        <taxon>Neoptera</taxon>
        <taxon>Endopterygota</taxon>
        <taxon>Hymenoptera</taxon>
        <taxon>Apocrita</taxon>
        <taxon>Proctotrupomorpha</taxon>
        <taxon>Chalcidoidea</taxon>
        <taxon>Trichogrammatidae</taxon>
        <taxon>Trichogramma</taxon>
    </lineage>
</organism>
<dbReference type="PANTHER" id="PTHR38681:SF1">
    <property type="entry name" value="RETROVIRUS-RELATED POL POLYPROTEIN FROM TRANSPOSON 412-LIKE PROTEIN"/>
    <property type="match status" value="1"/>
</dbReference>
<feature type="compositionally biased region" description="Basic and acidic residues" evidence="1">
    <location>
        <begin position="160"/>
        <end position="170"/>
    </location>
</feature>
<evidence type="ECO:0000259" key="2">
    <source>
        <dbReference type="PROSITE" id="PS50994"/>
    </source>
</evidence>
<dbReference type="PROSITE" id="PS50994">
    <property type="entry name" value="INTEGRASE"/>
    <property type="match status" value="1"/>
</dbReference>
<dbReference type="InterPro" id="IPR001584">
    <property type="entry name" value="Integrase_cat-core"/>
</dbReference>
<evidence type="ECO:0000256" key="1">
    <source>
        <dbReference type="SAM" id="MobiDB-lite"/>
    </source>
</evidence>
<dbReference type="SUPFAM" id="SSF53098">
    <property type="entry name" value="Ribonuclease H-like"/>
    <property type="match status" value="1"/>
</dbReference>
<gene>
    <name evidence="3" type="ORF">TBRA_LOCUS5454</name>
</gene>
<sequence length="567" mass="62720">MSSLIAFLRYASTEAGYIVAAHNNFPGGPGSGFLGRVVNPVRCAGRDRRTCRRRVDDPSEVERRDGDPSGVERHEDGAVVQGTAAEQLRGEFDAFKREVLSLFREFIESQSGRNEVADPVNNSNNNSNINVASLSLNNNCNAPIPATNNTSSSVPSQRDSNIHVERRQRSSPDAAASAAGVRYVSTESRLPQFWRTVPEQWFDVVEHYFSSRGISSDEDKYFTVVGGLGADILREVSDTIRTLPTLNRFSRWPEAVPLRDMSAPTVARAFFDNWVSRFGAPLRITTDQGRQFEGGVFRGLVNILGAQHIHTTPYHPAGNGMIERWHRRLKSSLMAAVDRSDWSLALPSVLLGLRVAIVCESDSSPAQMIYGNALRIPGDLCVSSEPTIDRREFHNELRGYLNSVSAVPTRPTDSRKAFVFRELKNCSHVLRATPKNKASLVPPFTGPHRVIKRQKDLKYFLIDYNGKEITVSAESVKPAFMVQEDVPPSDPPVPVCVERLKADQTSSGGEVPLPPSVLTPTRRDVNSKVLDNVPIVSPSPPTVTPAVAKPLPRVKFVPNILRRRKIE</sequence>
<dbReference type="PANTHER" id="PTHR38681">
    <property type="entry name" value="RETROVIRUS-RELATED POL POLYPROTEIN FROM TRANSPOSON 412-LIKE PROTEIN-RELATED"/>
    <property type="match status" value="1"/>
</dbReference>
<feature type="domain" description="Integrase catalytic" evidence="2">
    <location>
        <begin position="194"/>
        <end position="385"/>
    </location>
</feature>
<feature type="region of interest" description="Disordered" evidence="1">
    <location>
        <begin position="142"/>
        <end position="178"/>
    </location>
</feature>
<dbReference type="Proteomes" id="UP000479190">
    <property type="component" value="Unassembled WGS sequence"/>
</dbReference>
<feature type="region of interest" description="Disordered" evidence="1">
    <location>
        <begin position="53"/>
        <end position="76"/>
    </location>
</feature>
<evidence type="ECO:0000313" key="4">
    <source>
        <dbReference type="Proteomes" id="UP000479190"/>
    </source>
</evidence>
<dbReference type="InterPro" id="IPR012337">
    <property type="entry name" value="RNaseH-like_sf"/>
</dbReference>
<keyword evidence="4" id="KW-1185">Reference proteome</keyword>
<dbReference type="EMBL" id="CADCXV010000714">
    <property type="protein sequence ID" value="CAB0033553.1"/>
    <property type="molecule type" value="Genomic_DNA"/>
</dbReference>
<dbReference type="InterPro" id="IPR055469">
    <property type="entry name" value="DUF7041"/>
</dbReference>